<dbReference type="EMBL" id="VYYT01000112">
    <property type="protein sequence ID" value="KAK2769144.1"/>
    <property type="molecule type" value="Genomic_DNA"/>
</dbReference>
<dbReference type="AlphaFoldDB" id="A0AAD9YL21"/>
<accession>A0AAD9YL21</accession>
<name>A0AAD9YL21_COLKA</name>
<gene>
    <name evidence="1" type="ORF">CKAH01_00751</name>
</gene>
<dbReference type="Proteomes" id="UP001281614">
    <property type="component" value="Unassembled WGS sequence"/>
</dbReference>
<evidence type="ECO:0000313" key="2">
    <source>
        <dbReference type="Proteomes" id="UP001281614"/>
    </source>
</evidence>
<evidence type="ECO:0000313" key="1">
    <source>
        <dbReference type="EMBL" id="KAK2769144.1"/>
    </source>
</evidence>
<protein>
    <submittedName>
        <fullName evidence="1">Uncharacterized protein</fullName>
    </submittedName>
</protein>
<organism evidence="1 2">
    <name type="scientific">Colletotrichum kahawae</name>
    <name type="common">Coffee berry disease fungus</name>
    <dbReference type="NCBI Taxonomy" id="34407"/>
    <lineage>
        <taxon>Eukaryota</taxon>
        <taxon>Fungi</taxon>
        <taxon>Dikarya</taxon>
        <taxon>Ascomycota</taxon>
        <taxon>Pezizomycotina</taxon>
        <taxon>Sordariomycetes</taxon>
        <taxon>Hypocreomycetidae</taxon>
        <taxon>Glomerellales</taxon>
        <taxon>Glomerellaceae</taxon>
        <taxon>Colletotrichum</taxon>
        <taxon>Colletotrichum gloeosporioides species complex</taxon>
    </lineage>
</organism>
<proteinExistence type="predicted"/>
<keyword evidence="2" id="KW-1185">Reference proteome</keyword>
<comment type="caution">
    <text evidence="1">The sequence shown here is derived from an EMBL/GenBank/DDBJ whole genome shotgun (WGS) entry which is preliminary data.</text>
</comment>
<reference evidence="1" key="1">
    <citation type="submission" date="2023-02" db="EMBL/GenBank/DDBJ databases">
        <title>Colletotrichum kahawae CIFC_Que2 genome sequencing and assembly.</title>
        <authorList>
            <person name="Baroncelli R."/>
        </authorList>
    </citation>
    <scope>NUCLEOTIDE SEQUENCE</scope>
    <source>
        <strain evidence="1">CIFC_Que2</strain>
    </source>
</reference>
<sequence>MSIAIRNPDQCPSGPSAVNRAGRCPPVLSKVRDTQDIPSIATSIFFTAPNLRNLVAWPGFTAKKRGQPAPTASLRLARGDHGPRDVKVVDILYQRMWRVLVHALRCGMLQHNLISSLHLIYYCCTHGDNRQTLDMR</sequence>